<dbReference type="NCBIfam" id="NF009290">
    <property type="entry name" value="PRK12650.1"/>
    <property type="match status" value="1"/>
</dbReference>
<proteinExistence type="predicted"/>
<evidence type="ECO:0000256" key="5">
    <source>
        <dbReference type="ARBA" id="ARBA00022692"/>
    </source>
</evidence>
<dbReference type="Pfam" id="PF00361">
    <property type="entry name" value="Proton_antipo_M"/>
    <property type="match status" value="1"/>
</dbReference>
<feature type="transmembrane region" description="Helical" evidence="11">
    <location>
        <begin position="639"/>
        <end position="656"/>
    </location>
</feature>
<gene>
    <name evidence="17" type="ORF">L8V00_00220</name>
</gene>
<feature type="transmembrane region" description="Helical" evidence="11">
    <location>
        <begin position="527"/>
        <end position="553"/>
    </location>
</feature>
<feature type="transmembrane region" description="Helical" evidence="11">
    <location>
        <begin position="486"/>
        <end position="507"/>
    </location>
</feature>
<evidence type="ECO:0000256" key="8">
    <source>
        <dbReference type="ARBA" id="ARBA00023136"/>
    </source>
</evidence>
<sequence>MALLAIPVTVAVALILVPLLVKTLDRNAGWPLGLTFLGLAGYVIKHADPILNGETATWSITWIKGFFTGAGGAAGTAGSGAGAAGSGAGVAGGAAGTGAAGEGGLELALKMDSLGLFFTLLALLIGAVVFIYSAAYLHKGDKIMSFYVLMTSFMLAVLLLVLADDVALLFIGWELVSLASFFLIARSGSGGEAGSIRTLLLTFVGGLFLLAALAIGVITTGTTNLTAMLHSPAWEGQDVRLAIVAVLIALAAFSKAAQIPFHFWLPEAMAADTPVSAFLHAAAVVKAGVYLLLRFSGLFEGVMAWHVLLIVIGMTTAIMGAVFAIQKTDLKKLTAYSTVSQLGWIVATIGVGTPFAISAALVHTAAHALFKSSLFMIAGVVDHQAGSRDIRRLGPLWRQMPFTFVSAVIAAASMAAIPPTFGFVSKEGMLTAFEEAPFNNTGVIALLIAAGIGALATFVYSARYVLGAFVDGPKDVSHVKEAPANLWIPAVLPGVLSLPGVAFLGVFDETLDHVVYATGLGDAHTHLALWHGLTVALWISLAVLIAGVIVVIYRRPLLQPLEGKRLGVATGAEMISAFIERSTKVGRAFGRLANSVNPNRHVVWIFASLIVLAGFSLLGPGRLEGLADLPPRVEGIDSIVDLVGLVIIGLSVLVMIGTRSRLASVVLVGVVGVGVSWVMLTLGAPDVATTQLLVEFCVVVIMMLVIRHQPRLYLREGANRTRFATVLAVLVGVVTFLGVWLLIGRHEKPAIAQWYLENTPEISGGNNVVAVILVEFRAFDTLGELTVLGMAGIVIAALIKSIPRSPVPGYGPGSTAELFRAPGSTRFPDVHKVPELAPFYSKYLRSTHLNSINSRMTMYPLIPILALLSAATFWRGHQSPGGGFVAALIAACGIFMYYLAQARAKKMFTDQVAYTFVGAGIAMALITGLIGYLHGGFLAPIHADILGQHVSTSLIFDGGVYLAVLGLVVIVINQMGGRERPGTDPATLKSKFRAQTATQKMGPNSKGKRPTPIEGKADPAKKPSPVAVTVGGSNIPLNPSQVSAAAKAEEEAHRAEREAARAPVKNVKDGAEAKAAEPDGVAKKNTEQQEQHEEKGENQ</sequence>
<dbReference type="InterPro" id="IPR001750">
    <property type="entry name" value="ND/Mrp_TM"/>
</dbReference>
<evidence type="ECO:0000259" key="14">
    <source>
        <dbReference type="Pfam" id="PF04039"/>
    </source>
</evidence>
<dbReference type="InterPro" id="IPR050616">
    <property type="entry name" value="CPA3_Na-H_Antiporter_A"/>
</dbReference>
<evidence type="ECO:0000256" key="1">
    <source>
        <dbReference type="ARBA" id="ARBA00004651"/>
    </source>
</evidence>
<feature type="compositionally biased region" description="Polar residues" evidence="10">
    <location>
        <begin position="1031"/>
        <end position="1043"/>
    </location>
</feature>
<feature type="transmembrane region" description="Helical" evidence="11">
    <location>
        <begin position="333"/>
        <end position="351"/>
    </location>
</feature>
<feature type="transmembrane region" description="Helical" evidence="11">
    <location>
        <begin position="912"/>
        <end position="934"/>
    </location>
</feature>
<feature type="transmembrane region" description="Helical" evidence="11">
    <location>
        <begin position="688"/>
        <end position="706"/>
    </location>
</feature>
<feature type="transmembrane region" description="Helical" evidence="11">
    <location>
        <begin position="241"/>
        <end position="265"/>
    </location>
</feature>
<evidence type="ECO:0000313" key="17">
    <source>
        <dbReference type="EMBL" id="MCZ9288641.1"/>
    </source>
</evidence>
<feature type="transmembrane region" description="Helical" evidence="11">
    <location>
        <begin position="303"/>
        <end position="326"/>
    </location>
</feature>
<keyword evidence="7" id="KW-0406">Ion transport</keyword>
<organism evidence="17 18">
    <name type="scientific">Corynebacterium evansiae</name>
    <dbReference type="NCBI Taxonomy" id="2913499"/>
    <lineage>
        <taxon>Bacteria</taxon>
        <taxon>Bacillati</taxon>
        <taxon>Actinomycetota</taxon>
        <taxon>Actinomycetes</taxon>
        <taxon>Mycobacteriales</taxon>
        <taxon>Corynebacteriaceae</taxon>
        <taxon>Corynebacterium</taxon>
    </lineage>
</organism>
<keyword evidence="2" id="KW-0813">Transport</keyword>
<comment type="subcellular location">
    <subcellularLocation>
        <location evidence="1">Cell membrane</location>
        <topology evidence="1">Multi-pass membrane protein</topology>
    </subcellularLocation>
    <subcellularLocation>
        <location evidence="9">Membrane</location>
        <topology evidence="9">Multi-pass membrane protein</topology>
    </subcellularLocation>
</comment>
<feature type="region of interest" description="Disordered" evidence="10">
    <location>
        <begin position="994"/>
        <end position="1099"/>
    </location>
</feature>
<dbReference type="GO" id="GO:0015297">
    <property type="term" value="F:antiporter activity"/>
    <property type="evidence" value="ECO:0007669"/>
    <property type="project" value="UniProtKB-KW"/>
</dbReference>
<dbReference type="Pfam" id="PF04039">
    <property type="entry name" value="MnhB"/>
    <property type="match status" value="1"/>
</dbReference>
<keyword evidence="4" id="KW-1003">Cell membrane</keyword>
<evidence type="ECO:0000256" key="10">
    <source>
        <dbReference type="SAM" id="MobiDB-lite"/>
    </source>
</evidence>
<feature type="transmembrane region" description="Helical" evidence="11">
    <location>
        <begin position="402"/>
        <end position="424"/>
    </location>
</feature>
<feature type="domain" description="MrpA C-terminal/MbhD" evidence="15">
    <location>
        <begin position="647"/>
        <end position="711"/>
    </location>
</feature>
<dbReference type="Pfam" id="PF20501">
    <property type="entry name" value="MbhE"/>
    <property type="match status" value="1"/>
</dbReference>
<dbReference type="GO" id="GO:0005886">
    <property type="term" value="C:plasma membrane"/>
    <property type="evidence" value="ECO:0007669"/>
    <property type="project" value="UniProtKB-SubCell"/>
</dbReference>
<dbReference type="Proteomes" id="UP001146469">
    <property type="component" value="Unassembled WGS sequence"/>
</dbReference>
<evidence type="ECO:0000256" key="9">
    <source>
        <dbReference type="RuleBase" id="RU000320"/>
    </source>
</evidence>
<dbReference type="RefSeq" id="WP_269943893.1">
    <property type="nucleotide sequence ID" value="NZ_JAKMUT010000001.1"/>
</dbReference>
<keyword evidence="6 11" id="KW-1133">Transmembrane helix</keyword>
<feature type="transmembrane region" description="Helical" evidence="11">
    <location>
        <begin position="144"/>
        <end position="162"/>
    </location>
</feature>
<feature type="transmembrane region" description="Helical" evidence="11">
    <location>
        <begin position="198"/>
        <end position="221"/>
    </location>
</feature>
<dbReference type="Pfam" id="PF00662">
    <property type="entry name" value="Proton_antipo_N"/>
    <property type="match status" value="1"/>
</dbReference>
<feature type="transmembrane region" description="Helical" evidence="11">
    <location>
        <begin position="781"/>
        <end position="799"/>
    </location>
</feature>
<feature type="compositionally biased region" description="Basic and acidic residues" evidence="10">
    <location>
        <begin position="1047"/>
        <end position="1099"/>
    </location>
</feature>
<reference evidence="17" key="1">
    <citation type="submission" date="2022-02" db="EMBL/GenBank/DDBJ databases">
        <title>Corynebacterium sp. from urogenital microbiome.</title>
        <authorList>
            <person name="Cappelli E.A."/>
            <person name="Ribeiro T.G."/>
            <person name="Peixe L."/>
        </authorList>
    </citation>
    <scope>NUCLEOTIDE SEQUENCE</scope>
    <source>
        <strain evidence="17">C8Ua_174</strain>
    </source>
</reference>
<evidence type="ECO:0000259" key="12">
    <source>
        <dbReference type="Pfam" id="PF00361"/>
    </source>
</evidence>
<keyword evidence="3" id="KW-0050">Antiport</keyword>
<feature type="transmembrane region" description="Helical" evidence="11">
    <location>
        <begin position="601"/>
        <end position="619"/>
    </location>
</feature>
<feature type="domain" description="Na+/H+ antiporter MnhB subunit-related protein" evidence="14">
    <location>
        <begin position="855"/>
        <end position="969"/>
    </location>
</feature>
<feature type="transmembrane region" description="Helical" evidence="11">
    <location>
        <begin position="882"/>
        <end position="900"/>
    </location>
</feature>
<dbReference type="PANTHER" id="PTHR43373">
    <property type="entry name" value="NA(+)/H(+) ANTIPORTER SUBUNIT"/>
    <property type="match status" value="1"/>
</dbReference>
<evidence type="ECO:0000256" key="11">
    <source>
        <dbReference type="SAM" id="Phobius"/>
    </source>
</evidence>
<protein>
    <submittedName>
        <fullName evidence="17">DUF4040 family protein</fullName>
    </submittedName>
</protein>
<keyword evidence="18" id="KW-1185">Reference proteome</keyword>
<evidence type="ECO:0000313" key="18">
    <source>
        <dbReference type="Proteomes" id="UP001146469"/>
    </source>
</evidence>
<feature type="domain" description="MrpA C-terminal/MbhE" evidence="16">
    <location>
        <begin position="724"/>
        <end position="800"/>
    </location>
</feature>
<dbReference type="GO" id="GO:0006811">
    <property type="term" value="P:monoatomic ion transport"/>
    <property type="evidence" value="ECO:0007669"/>
    <property type="project" value="UniProtKB-KW"/>
</dbReference>
<dbReference type="InterPro" id="IPR001516">
    <property type="entry name" value="Proton_antipo_N"/>
</dbReference>
<accession>A0A9X3LIL6</accession>
<evidence type="ECO:0000259" key="13">
    <source>
        <dbReference type="Pfam" id="PF00662"/>
    </source>
</evidence>
<comment type="caution">
    <text evidence="17">The sequence shown here is derived from an EMBL/GenBank/DDBJ whole genome shotgun (WGS) entry which is preliminary data.</text>
</comment>
<evidence type="ECO:0000259" key="16">
    <source>
        <dbReference type="Pfam" id="PF20501"/>
    </source>
</evidence>
<dbReference type="EMBL" id="JAKMUT010000001">
    <property type="protein sequence ID" value="MCZ9288641.1"/>
    <property type="molecule type" value="Genomic_DNA"/>
</dbReference>
<evidence type="ECO:0000256" key="2">
    <source>
        <dbReference type="ARBA" id="ARBA00022448"/>
    </source>
</evidence>
<feature type="transmembrane region" description="Helical" evidence="11">
    <location>
        <begin position="168"/>
        <end position="186"/>
    </location>
</feature>
<dbReference type="PRINTS" id="PR01434">
    <property type="entry name" value="NADHDHGNASE5"/>
</dbReference>
<dbReference type="InterPro" id="IPR025383">
    <property type="entry name" value="MrpA_C/MbhD"/>
</dbReference>
<feature type="domain" description="NADH:quinone oxidoreductase/Mrp antiporter transmembrane" evidence="12">
    <location>
        <begin position="163"/>
        <end position="436"/>
    </location>
</feature>
<keyword evidence="5 9" id="KW-0812">Transmembrane</keyword>
<feature type="transmembrane region" description="Helical" evidence="11">
    <location>
        <begin position="277"/>
        <end position="297"/>
    </location>
</feature>
<feature type="transmembrane region" description="Helical" evidence="11">
    <location>
        <begin position="444"/>
        <end position="466"/>
    </location>
</feature>
<feature type="transmembrane region" description="Helical" evidence="11">
    <location>
        <begin position="114"/>
        <end position="137"/>
    </location>
</feature>
<dbReference type="InterPro" id="IPR046806">
    <property type="entry name" value="MrpA_C/MbhE"/>
</dbReference>
<feature type="transmembrane region" description="Helical" evidence="11">
    <location>
        <begin position="954"/>
        <end position="972"/>
    </location>
</feature>
<evidence type="ECO:0000259" key="15">
    <source>
        <dbReference type="Pfam" id="PF13244"/>
    </source>
</evidence>
<dbReference type="AlphaFoldDB" id="A0A9X3LIL6"/>
<dbReference type="Pfam" id="PF13244">
    <property type="entry name" value="MbhD"/>
    <property type="match status" value="1"/>
</dbReference>
<evidence type="ECO:0000256" key="6">
    <source>
        <dbReference type="ARBA" id="ARBA00022989"/>
    </source>
</evidence>
<evidence type="ECO:0000256" key="4">
    <source>
        <dbReference type="ARBA" id="ARBA00022475"/>
    </source>
</evidence>
<name>A0A9X3LIL6_9CORY</name>
<feature type="domain" description="NADH-Ubiquinone oxidoreductase (complex I) chain 5 N-terminal" evidence="13">
    <location>
        <begin position="105"/>
        <end position="146"/>
    </location>
</feature>
<feature type="transmembrane region" description="Helical" evidence="11">
    <location>
        <begin position="858"/>
        <end position="876"/>
    </location>
</feature>
<feature type="transmembrane region" description="Helical" evidence="11">
    <location>
        <begin position="663"/>
        <end position="682"/>
    </location>
</feature>
<dbReference type="InterPro" id="IPR007182">
    <property type="entry name" value="MnhB"/>
</dbReference>
<dbReference type="PANTHER" id="PTHR43373:SF1">
    <property type="entry name" value="NA(+)_H(+) ANTIPORTER SUBUNIT A"/>
    <property type="match status" value="1"/>
</dbReference>
<keyword evidence="8 11" id="KW-0472">Membrane</keyword>
<evidence type="ECO:0000256" key="3">
    <source>
        <dbReference type="ARBA" id="ARBA00022449"/>
    </source>
</evidence>
<evidence type="ECO:0000256" key="7">
    <source>
        <dbReference type="ARBA" id="ARBA00023065"/>
    </source>
</evidence>
<feature type="transmembrane region" description="Helical" evidence="11">
    <location>
        <begin position="726"/>
        <end position="743"/>
    </location>
</feature>